<feature type="compositionally biased region" description="Basic and acidic residues" evidence="1">
    <location>
        <begin position="227"/>
        <end position="237"/>
    </location>
</feature>
<feature type="compositionally biased region" description="Basic and acidic residues" evidence="1">
    <location>
        <begin position="524"/>
        <end position="534"/>
    </location>
</feature>
<sequence>MEETIESHVTRCLELFGNAVDAFKTSTDDPPAYFNRGVRDEQTRFKVWSGNIGAHRTGTGSLDHRLRDSSNIRKQVVSLLRDLSGLLEDAIALVTGQETPWDQLSDDEGVVLGEDAEDSDSPDTELEQISIDVTDVVNCLLRLSVAIRDPAPHDRFVASDVADTFHYEQLDIQHVCSKFGSIDSWLAERLGKANTRRRQFFKYREGNRMKASHDLGNAKTAVPSLPEHPKGELRVEDNCSDSGISQTSYASSTGDIEQRRVPPLPTQTSEAPFECPFCYMMIAVADESSWSHVGRHQEQLALFALPGLESNIESGSDDEEAWDVESMEARSDYSEMYRNEDAPKQNPPSTSSPRDIPPPPKSPNHGWQNKYFLPRDGIRPEVIKGHICHQLGSDALVTLGIYKRGQVTKGYYIKSNRILTSRECNDSNEACSRAGSDGTPFSPPRFSWDDQYSPDPANIVQYYPAPAQYYTDPAQYYTDPAQYYPNPDNDRVRITGHHDGPEDSALRVASFVREGHGDAVASHRSLEARGEELKKNKKKKDRARTAIEEFDNAYGSAS</sequence>
<evidence type="ECO:0000256" key="1">
    <source>
        <dbReference type="SAM" id="MobiDB-lite"/>
    </source>
</evidence>
<dbReference type="Proteomes" id="UP000277212">
    <property type="component" value="Unassembled WGS sequence"/>
</dbReference>
<accession>A0A3M2RSX7</accession>
<reference evidence="3 4" key="1">
    <citation type="submission" date="2017-06" db="EMBL/GenBank/DDBJ databases">
        <title>Comparative genomic analysis of Ambrosia Fusariam Clade fungi.</title>
        <authorList>
            <person name="Stajich J.E."/>
            <person name="Carrillo J."/>
            <person name="Kijimoto T."/>
            <person name="Eskalen A."/>
            <person name="O'Donnell K."/>
            <person name="Kasson M."/>
        </authorList>
    </citation>
    <scope>NUCLEOTIDE SEQUENCE [LARGE SCALE GENOMIC DNA]</scope>
    <source>
        <strain evidence="3">UCR3666</strain>
    </source>
</reference>
<feature type="compositionally biased region" description="Polar residues" evidence="1">
    <location>
        <begin position="240"/>
        <end position="255"/>
    </location>
</feature>
<feature type="region of interest" description="Disordered" evidence="1">
    <location>
        <begin position="338"/>
        <end position="370"/>
    </location>
</feature>
<dbReference type="PANTHER" id="PTHR35391">
    <property type="entry name" value="C2H2-TYPE DOMAIN-CONTAINING PROTEIN-RELATED"/>
    <property type="match status" value="1"/>
</dbReference>
<evidence type="ECO:0000313" key="4">
    <source>
        <dbReference type="Proteomes" id="UP000277212"/>
    </source>
</evidence>
<dbReference type="PANTHER" id="PTHR35391:SF7">
    <property type="entry name" value="C2H2-TYPE DOMAIN-CONTAINING PROTEIN"/>
    <property type="match status" value="1"/>
</dbReference>
<name>A0A3M2RSX7_9HYPO</name>
<dbReference type="InterPro" id="IPR058925">
    <property type="entry name" value="zf-C2H2_AcuF"/>
</dbReference>
<dbReference type="EMBL" id="NKUJ01000289">
    <property type="protein sequence ID" value="RMJ08408.1"/>
    <property type="molecule type" value="Genomic_DNA"/>
</dbReference>
<protein>
    <recommendedName>
        <fullName evidence="2">Oxidoreductase acuF-like C2H2 type zinc-finger domain-containing protein</fullName>
    </recommendedName>
</protein>
<gene>
    <name evidence="3" type="ORF">CDV36_011987</name>
</gene>
<comment type="caution">
    <text evidence="3">The sequence shown here is derived from an EMBL/GenBank/DDBJ whole genome shotgun (WGS) entry which is preliminary data.</text>
</comment>
<dbReference type="OrthoDB" id="6133115at2759"/>
<organism evidence="3 4">
    <name type="scientific">Fusarium kuroshium</name>
    <dbReference type="NCBI Taxonomy" id="2010991"/>
    <lineage>
        <taxon>Eukaryota</taxon>
        <taxon>Fungi</taxon>
        <taxon>Dikarya</taxon>
        <taxon>Ascomycota</taxon>
        <taxon>Pezizomycotina</taxon>
        <taxon>Sordariomycetes</taxon>
        <taxon>Hypocreomycetidae</taxon>
        <taxon>Hypocreales</taxon>
        <taxon>Nectriaceae</taxon>
        <taxon>Fusarium</taxon>
        <taxon>Fusarium solani species complex</taxon>
    </lineage>
</organism>
<dbReference type="STRING" id="2010991.A0A3M2RSX7"/>
<evidence type="ECO:0000313" key="3">
    <source>
        <dbReference type="EMBL" id="RMJ08408.1"/>
    </source>
</evidence>
<feature type="region of interest" description="Disordered" evidence="1">
    <location>
        <begin position="519"/>
        <end position="544"/>
    </location>
</feature>
<proteinExistence type="predicted"/>
<dbReference type="Pfam" id="PF26082">
    <property type="entry name" value="zf-C2H2_AcuF"/>
    <property type="match status" value="1"/>
</dbReference>
<dbReference type="AlphaFoldDB" id="A0A3M2RSX7"/>
<feature type="domain" description="Oxidoreductase acuF-like C2H2 type zinc-finger" evidence="2">
    <location>
        <begin position="271"/>
        <end position="290"/>
    </location>
</feature>
<evidence type="ECO:0000259" key="2">
    <source>
        <dbReference type="Pfam" id="PF26082"/>
    </source>
</evidence>
<keyword evidence="4" id="KW-1185">Reference proteome</keyword>
<feature type="region of interest" description="Disordered" evidence="1">
    <location>
        <begin position="218"/>
        <end position="267"/>
    </location>
</feature>